<protein>
    <submittedName>
        <fullName evidence="2">Uncharacterized protein</fullName>
    </submittedName>
</protein>
<sequence length="41" mass="4410">MVEDVGIASNGPTNLIKTDSPRDKSRTLSRNVILLSIDGIL</sequence>
<evidence type="ECO:0000313" key="3">
    <source>
        <dbReference type="Proteomes" id="UP000182190"/>
    </source>
</evidence>
<evidence type="ECO:0000313" key="2">
    <source>
        <dbReference type="EMBL" id="VXD25794.1"/>
    </source>
</evidence>
<gene>
    <name evidence="2" type="ORF">PL9631_970095</name>
</gene>
<proteinExistence type="predicted"/>
<dbReference type="EMBL" id="CZCS02000242">
    <property type="protein sequence ID" value="VXD25794.1"/>
    <property type="molecule type" value="Genomic_DNA"/>
</dbReference>
<dbReference type="Proteomes" id="UP000182190">
    <property type="component" value="Unassembled WGS sequence"/>
</dbReference>
<accession>A0A7Z9C4G8</accession>
<dbReference type="AlphaFoldDB" id="A0A7Z9C4G8"/>
<organism evidence="2 3">
    <name type="scientific">Planktothrix paucivesiculata PCC 9631</name>
    <dbReference type="NCBI Taxonomy" id="671071"/>
    <lineage>
        <taxon>Bacteria</taxon>
        <taxon>Bacillati</taxon>
        <taxon>Cyanobacteriota</taxon>
        <taxon>Cyanophyceae</taxon>
        <taxon>Oscillatoriophycideae</taxon>
        <taxon>Oscillatoriales</taxon>
        <taxon>Microcoleaceae</taxon>
        <taxon>Planktothrix</taxon>
    </lineage>
</organism>
<comment type="caution">
    <text evidence="2">The sequence shown here is derived from an EMBL/GenBank/DDBJ whole genome shotgun (WGS) entry which is preliminary data.</text>
</comment>
<keyword evidence="3" id="KW-1185">Reference proteome</keyword>
<reference evidence="2" key="1">
    <citation type="submission" date="2019-10" db="EMBL/GenBank/DDBJ databases">
        <authorList>
            <consortium name="Genoscope - CEA"/>
            <person name="William W."/>
        </authorList>
    </citation>
    <scope>NUCLEOTIDE SEQUENCE [LARGE SCALE GENOMIC DNA]</scope>
    <source>
        <strain evidence="2">BBR_PRJEB10994</strain>
    </source>
</reference>
<name>A0A7Z9C4G8_9CYAN</name>
<evidence type="ECO:0000256" key="1">
    <source>
        <dbReference type="SAM" id="MobiDB-lite"/>
    </source>
</evidence>
<feature type="region of interest" description="Disordered" evidence="1">
    <location>
        <begin position="1"/>
        <end position="23"/>
    </location>
</feature>